<evidence type="ECO:0000313" key="1">
    <source>
        <dbReference type="EMBL" id="ABV37565.1"/>
    </source>
</evidence>
<organism evidence="1 2">
    <name type="scientific">Shewanella sediminis (strain HAW-EB3)</name>
    <dbReference type="NCBI Taxonomy" id="425104"/>
    <lineage>
        <taxon>Bacteria</taxon>
        <taxon>Pseudomonadati</taxon>
        <taxon>Pseudomonadota</taxon>
        <taxon>Gammaproteobacteria</taxon>
        <taxon>Alteromonadales</taxon>
        <taxon>Shewanellaceae</taxon>
        <taxon>Shewanella</taxon>
    </lineage>
</organism>
<name>A8FXJ2_SHESH</name>
<dbReference type="NCBIfam" id="TIGR02436">
    <property type="entry name" value="four helix bundle protein"/>
    <property type="match status" value="1"/>
</dbReference>
<dbReference type="Gene3D" id="1.20.1440.60">
    <property type="entry name" value="23S rRNA-intervening sequence"/>
    <property type="match status" value="1"/>
</dbReference>
<dbReference type="NCBIfam" id="NF008912">
    <property type="entry name" value="PRK12275.1-6"/>
    <property type="match status" value="1"/>
</dbReference>
<dbReference type="OrthoDB" id="160990at2"/>
<evidence type="ECO:0008006" key="3">
    <source>
        <dbReference type="Google" id="ProtNLM"/>
    </source>
</evidence>
<gene>
    <name evidence="1" type="ordered locus">Ssed_2958</name>
</gene>
<dbReference type="EMBL" id="CP000821">
    <property type="protein sequence ID" value="ABV37565.1"/>
    <property type="molecule type" value="Genomic_DNA"/>
</dbReference>
<protein>
    <recommendedName>
        <fullName evidence="3">S23 ribosomal protein</fullName>
    </recommendedName>
</protein>
<dbReference type="SUPFAM" id="SSF158446">
    <property type="entry name" value="IVS-encoded protein-like"/>
    <property type="match status" value="1"/>
</dbReference>
<dbReference type="HOGENOM" id="CLU_129874_0_0_6"/>
<dbReference type="PANTHER" id="PTHR38471:SF2">
    <property type="entry name" value="FOUR HELIX BUNDLE PROTEIN"/>
    <property type="match status" value="1"/>
</dbReference>
<keyword evidence="2" id="KW-1185">Reference proteome</keyword>
<dbReference type="CDD" id="cd16377">
    <property type="entry name" value="23S_rRNA_IVP_like"/>
    <property type="match status" value="1"/>
</dbReference>
<accession>A8FXJ2</accession>
<dbReference type="KEGG" id="sse:Ssed_2958"/>
<evidence type="ECO:0000313" key="2">
    <source>
        <dbReference type="Proteomes" id="UP000002015"/>
    </source>
</evidence>
<dbReference type="InterPro" id="IPR036583">
    <property type="entry name" value="23S_rRNA_IVS_sf"/>
</dbReference>
<dbReference type="PANTHER" id="PTHR38471">
    <property type="entry name" value="FOUR HELIX BUNDLE PROTEIN"/>
    <property type="match status" value="1"/>
</dbReference>
<reference evidence="1 2" key="1">
    <citation type="submission" date="2007-08" db="EMBL/GenBank/DDBJ databases">
        <title>Complete sequence of Shewanella sediminis HAW-EB3.</title>
        <authorList>
            <consortium name="US DOE Joint Genome Institute"/>
            <person name="Copeland A."/>
            <person name="Lucas S."/>
            <person name="Lapidus A."/>
            <person name="Barry K."/>
            <person name="Glavina del Rio T."/>
            <person name="Dalin E."/>
            <person name="Tice H."/>
            <person name="Pitluck S."/>
            <person name="Chertkov O."/>
            <person name="Brettin T."/>
            <person name="Bruce D."/>
            <person name="Detter J.C."/>
            <person name="Han C."/>
            <person name="Schmutz J."/>
            <person name="Larimer F."/>
            <person name="Land M."/>
            <person name="Hauser L."/>
            <person name="Kyrpides N."/>
            <person name="Kim E."/>
            <person name="Zhao J.-S."/>
            <person name="Richardson P."/>
        </authorList>
    </citation>
    <scope>NUCLEOTIDE SEQUENCE [LARGE SCALE GENOMIC DNA]</scope>
    <source>
        <strain evidence="1 2">HAW-EB3</strain>
    </source>
</reference>
<proteinExistence type="predicted"/>
<sequence>MKYEQLEVWQRSFKLSIKIYRLFTNSRDYGFKDQICRSSISVPSNIAEGMERCSDKEKARFLSIAKGSVRELKTQVMIAKEIDYISGDECSSLSNECEQISKMLGSFIRTLRTNIEY</sequence>
<dbReference type="STRING" id="425104.Ssed_2958"/>
<dbReference type="InterPro" id="IPR012657">
    <property type="entry name" value="23S_rRNA-intervening_sequence"/>
</dbReference>
<dbReference type="eggNOG" id="COG0399">
    <property type="taxonomic scope" value="Bacteria"/>
</dbReference>
<dbReference type="Proteomes" id="UP000002015">
    <property type="component" value="Chromosome"/>
</dbReference>
<dbReference type="RefSeq" id="WP_012143295.1">
    <property type="nucleotide sequence ID" value="NC_009831.1"/>
</dbReference>
<dbReference type="Pfam" id="PF05635">
    <property type="entry name" value="23S_rRNA_IVP"/>
    <property type="match status" value="1"/>
</dbReference>
<dbReference type="AlphaFoldDB" id="A8FXJ2"/>